<organism evidence="4 5">
    <name type="scientific">Myxococcus stipitatus (strain DSM 14675 / JCM 12634 / Mx s8)</name>
    <dbReference type="NCBI Taxonomy" id="1278073"/>
    <lineage>
        <taxon>Bacteria</taxon>
        <taxon>Pseudomonadati</taxon>
        <taxon>Myxococcota</taxon>
        <taxon>Myxococcia</taxon>
        <taxon>Myxococcales</taxon>
        <taxon>Cystobacterineae</taxon>
        <taxon>Myxococcaceae</taxon>
        <taxon>Myxococcus</taxon>
    </lineage>
</organism>
<reference evidence="4 5" key="1">
    <citation type="journal article" date="2013" name="Genome Announc.">
        <title>Complete genome sequence of Myxococcus stipitatus strain DSM 14675, a fruiting myxobacterium.</title>
        <authorList>
            <person name="Huntley S."/>
            <person name="Kneip S."/>
            <person name="Treuner-Lange A."/>
            <person name="Sogaard-Andersen L."/>
        </authorList>
    </citation>
    <scope>NUCLEOTIDE SEQUENCE [LARGE SCALE GENOMIC DNA]</scope>
    <source>
        <strain evidence="5">DSM 14675 / JCM 12634 / Mx s8</strain>
    </source>
</reference>
<dbReference type="InterPro" id="IPR002347">
    <property type="entry name" value="SDR_fam"/>
</dbReference>
<dbReference type="PROSITE" id="PS00061">
    <property type="entry name" value="ADH_SHORT"/>
    <property type="match status" value="1"/>
</dbReference>
<dbReference type="EMBL" id="CP004025">
    <property type="protein sequence ID" value="AGC47890.1"/>
    <property type="molecule type" value="Genomic_DNA"/>
</dbReference>
<dbReference type="InterPro" id="IPR057326">
    <property type="entry name" value="KR_dom"/>
</dbReference>
<dbReference type="InterPro" id="IPR020904">
    <property type="entry name" value="Sc_DH/Rdtase_CS"/>
</dbReference>
<name>L7UJ03_MYXSD</name>
<dbReference type="KEGG" id="msd:MYSTI_06617"/>
<dbReference type="HOGENOM" id="CLU_010194_1_3_7"/>
<dbReference type="PRINTS" id="PR00080">
    <property type="entry name" value="SDRFAMILY"/>
</dbReference>
<dbReference type="PANTHER" id="PTHR48107:SF7">
    <property type="entry name" value="RE15974P"/>
    <property type="match status" value="1"/>
</dbReference>
<dbReference type="SUPFAM" id="SSF51735">
    <property type="entry name" value="NAD(P)-binding Rossmann-fold domains"/>
    <property type="match status" value="1"/>
</dbReference>
<evidence type="ECO:0000256" key="1">
    <source>
        <dbReference type="ARBA" id="ARBA00006484"/>
    </source>
</evidence>
<dbReference type="Proteomes" id="UP000011131">
    <property type="component" value="Chromosome"/>
</dbReference>
<dbReference type="OrthoDB" id="9804774at2"/>
<evidence type="ECO:0000313" key="5">
    <source>
        <dbReference type="Proteomes" id="UP000011131"/>
    </source>
</evidence>
<dbReference type="InterPro" id="IPR036291">
    <property type="entry name" value="NAD(P)-bd_dom_sf"/>
</dbReference>
<dbReference type="PRINTS" id="PR00081">
    <property type="entry name" value="GDHRDH"/>
</dbReference>
<feature type="domain" description="Ketoreductase" evidence="3">
    <location>
        <begin position="6"/>
        <end position="184"/>
    </location>
</feature>
<dbReference type="PATRIC" id="fig|1278073.3.peg.6714"/>
<protein>
    <submittedName>
        <fullName evidence="4">3-oxoacyl-ACP reductase</fullName>
    </submittedName>
</protein>
<proteinExistence type="inferred from homology"/>
<keyword evidence="2" id="KW-0560">Oxidoreductase</keyword>
<evidence type="ECO:0000256" key="2">
    <source>
        <dbReference type="ARBA" id="ARBA00023002"/>
    </source>
</evidence>
<evidence type="ECO:0000259" key="3">
    <source>
        <dbReference type="SMART" id="SM00822"/>
    </source>
</evidence>
<dbReference type="Gene3D" id="3.40.50.720">
    <property type="entry name" value="NAD(P)-binding Rossmann-like Domain"/>
    <property type="match status" value="1"/>
</dbReference>
<dbReference type="eggNOG" id="COG1028">
    <property type="taxonomic scope" value="Bacteria"/>
</dbReference>
<dbReference type="Pfam" id="PF13561">
    <property type="entry name" value="adh_short_C2"/>
    <property type="match status" value="1"/>
</dbReference>
<dbReference type="GO" id="GO:0016614">
    <property type="term" value="F:oxidoreductase activity, acting on CH-OH group of donors"/>
    <property type="evidence" value="ECO:0007669"/>
    <property type="project" value="UniProtKB-ARBA"/>
</dbReference>
<comment type="similarity">
    <text evidence="1">Belongs to the short-chain dehydrogenases/reductases (SDR) family.</text>
</comment>
<dbReference type="STRING" id="1278073.MYSTI_06617"/>
<gene>
    <name evidence="4" type="ordered locus">MYSTI_06617</name>
</gene>
<sequence length="245" mass="25741">MSNPQRVALVTGASRGIGAAIAERLGQDGLAVVVAFSGDEEGARAVVRRIEAAGGRALASRVDIRDASAVQAVFDATEKAFGGLDVLVNNAGVMELGRIDEMTDDTFSRQLSVNLMGSFHAMREASRRLRRGGSIVNLSSSVVRLLQPTYGPYAATKAAIEALTMVLARELRGRDITVNALAPGPTATELFLKGKPPAVVEQLTKAPPLERLGTPEDIARAVSFLAGPDGRWVNGQVLRANGGLV</sequence>
<dbReference type="SMART" id="SM00822">
    <property type="entry name" value="PKS_KR"/>
    <property type="match status" value="1"/>
</dbReference>
<dbReference type="AlphaFoldDB" id="L7UJ03"/>
<dbReference type="FunFam" id="3.40.50.720:FF:000084">
    <property type="entry name" value="Short-chain dehydrogenase reductase"/>
    <property type="match status" value="1"/>
</dbReference>
<dbReference type="CDD" id="cd05362">
    <property type="entry name" value="THN_reductase-like_SDR_c"/>
    <property type="match status" value="1"/>
</dbReference>
<dbReference type="RefSeq" id="WP_015352144.1">
    <property type="nucleotide sequence ID" value="NC_020126.1"/>
</dbReference>
<accession>L7UJ03</accession>
<evidence type="ECO:0000313" key="4">
    <source>
        <dbReference type="EMBL" id="AGC47890.1"/>
    </source>
</evidence>
<dbReference type="PANTHER" id="PTHR48107">
    <property type="entry name" value="NADPH-DEPENDENT ALDEHYDE REDUCTASE-LIKE PROTEIN, CHLOROPLASTIC-RELATED"/>
    <property type="match status" value="1"/>
</dbReference>
<keyword evidence="5" id="KW-1185">Reference proteome</keyword>